<evidence type="ECO:0000256" key="2">
    <source>
        <dbReference type="ARBA" id="ARBA00010944"/>
    </source>
</evidence>
<comment type="catalytic activity">
    <reaction evidence="5 6">
        <text>dTDP-beta-L-rhamnose + NADP(+) = dTDP-4-dehydro-beta-L-rhamnose + NADPH + H(+)</text>
        <dbReference type="Rhea" id="RHEA:21796"/>
        <dbReference type="ChEBI" id="CHEBI:15378"/>
        <dbReference type="ChEBI" id="CHEBI:57510"/>
        <dbReference type="ChEBI" id="CHEBI:57783"/>
        <dbReference type="ChEBI" id="CHEBI:58349"/>
        <dbReference type="ChEBI" id="CHEBI:62830"/>
        <dbReference type="EC" id="1.1.1.133"/>
    </reaction>
</comment>
<dbReference type="GO" id="GO:0008831">
    <property type="term" value="F:dTDP-4-dehydrorhamnose reductase activity"/>
    <property type="evidence" value="ECO:0007669"/>
    <property type="project" value="UniProtKB-EC"/>
</dbReference>
<sequence length="740" mass="82050">MELWGGLECTVNRVEDQYFSQMERNGHAMRPDDLERFASLGIRAIRYPVLWERTAPGALEHAQWAWSDARLNGLRQLGVSPIVGLVHHGSGPQHTSLVDPGFATGLAAFAAEVARRYPWVERYTPVNEPLTTARFSGLYGVWYPHARSDRSFVRALLHQCRAVVLSMQAIRSVNPRAQLVQTEDLGKTYSTPALRSVCEFYNHRRWLSWDLLCGKVDRDHALWDYLMRSGATPAELLWFQEHRCPPDILGINYYITGERWLDEHLERYPARYHGGNGEHRFADIETPRAFAVPTPGVGALLQEAWDRYRLPIAVTEAHIDAHREDQLRWLVEIWRAAQSVRQGGADVRAVTVWALLGSYDWNSLVTCCKGYYEPGPFDVRSAVPRPTALARLMQELSAGGAPSHPVLDGPGWWRRPGRFLCEPVVRQHEPPPLHLQPEPRRDAHRSAILVTGADGRLGSAFVRLCAQRSLACHAMSRAALDITDVQAVEAAVARYRPWAIVNAAGMPDVDRAEADPKACEAANAVGAAVVARVCAAADIPLLTFSSEMVFDGRLGRPYVETDVPAPLNTLGRSKVEAERAVLGEHARALVVRTSALFGPWDGRNVLVRGLQALARGEVFRVADDVTVSPTYVPDLVHTCLDLLIDGEAGLWHLTNGQPVTWWQCLRRAAQRGGLDTACLQPCCAAELAPNAPVPSYSALSSVKAVMLPPLEDALNRFWDLWAAQQDDRIEARSGAGCAAR</sequence>
<protein>
    <recommendedName>
        <fullName evidence="4 6">dTDP-4-dehydrorhamnose reductase</fullName>
        <ecNumber evidence="3 6">1.1.1.133</ecNumber>
    </recommendedName>
</protein>
<comment type="cofactor">
    <cofactor evidence="6">
        <name>Mg(2+)</name>
        <dbReference type="ChEBI" id="CHEBI:18420"/>
    </cofactor>
    <text evidence="6">Binds 1 Mg(2+) ion per monomer.</text>
</comment>
<comment type="similarity">
    <text evidence="2 6">Belongs to the dTDP-4-dehydrorhamnose reductase family.</text>
</comment>
<organism evidence="8 9">
    <name type="scientific">Caldimonas brevitalea</name>
    <dbReference type="NCBI Taxonomy" id="413882"/>
    <lineage>
        <taxon>Bacteria</taxon>
        <taxon>Pseudomonadati</taxon>
        <taxon>Pseudomonadota</taxon>
        <taxon>Betaproteobacteria</taxon>
        <taxon>Burkholderiales</taxon>
        <taxon>Sphaerotilaceae</taxon>
        <taxon>Caldimonas</taxon>
    </lineage>
</organism>
<dbReference type="OrthoDB" id="9803892at2"/>
<name>A0A0G3BNV5_9BURK</name>
<dbReference type="GO" id="GO:0005975">
    <property type="term" value="P:carbohydrate metabolic process"/>
    <property type="evidence" value="ECO:0007669"/>
    <property type="project" value="InterPro"/>
</dbReference>
<evidence type="ECO:0000256" key="5">
    <source>
        <dbReference type="ARBA" id="ARBA00048200"/>
    </source>
</evidence>
<dbReference type="Gene3D" id="3.90.25.10">
    <property type="entry name" value="UDP-galactose 4-epimerase, domain 1"/>
    <property type="match status" value="1"/>
</dbReference>
<dbReference type="SUPFAM" id="SSF51735">
    <property type="entry name" value="NAD(P)-binding Rossmann-fold domains"/>
    <property type="match status" value="1"/>
</dbReference>
<evidence type="ECO:0000256" key="3">
    <source>
        <dbReference type="ARBA" id="ARBA00012929"/>
    </source>
</evidence>
<evidence type="ECO:0000256" key="6">
    <source>
        <dbReference type="RuleBase" id="RU364082"/>
    </source>
</evidence>
<proteinExistence type="inferred from homology"/>
<dbReference type="InterPro" id="IPR005913">
    <property type="entry name" value="dTDP_dehydrorham_reduct"/>
</dbReference>
<comment type="pathway">
    <text evidence="1 6">Carbohydrate biosynthesis; dTDP-L-rhamnose biosynthesis.</text>
</comment>
<dbReference type="Pfam" id="PF04321">
    <property type="entry name" value="RmlD_sub_bind"/>
    <property type="match status" value="1"/>
</dbReference>
<dbReference type="AlphaFoldDB" id="A0A0G3BNV5"/>
<comment type="function">
    <text evidence="6">Catalyzes the reduction of dTDP-6-deoxy-L-lyxo-4-hexulose to yield dTDP-L-rhamnose.</text>
</comment>
<dbReference type="EC" id="1.1.1.133" evidence="3 6"/>
<dbReference type="KEGG" id="pbh:AAW51_4391"/>
<evidence type="ECO:0000313" key="8">
    <source>
        <dbReference type="EMBL" id="AKJ31082.1"/>
    </source>
</evidence>
<dbReference type="SUPFAM" id="SSF51445">
    <property type="entry name" value="(Trans)glycosidases"/>
    <property type="match status" value="1"/>
</dbReference>
<dbReference type="CDD" id="cd05254">
    <property type="entry name" value="dTDP_HR_like_SDR_e"/>
    <property type="match status" value="1"/>
</dbReference>
<dbReference type="PATRIC" id="fig|413882.6.peg.4590"/>
<keyword evidence="6" id="KW-0521">NADP</keyword>
<dbReference type="Proteomes" id="UP000035352">
    <property type="component" value="Chromosome"/>
</dbReference>
<dbReference type="InterPro" id="IPR029903">
    <property type="entry name" value="RmlD-like-bd"/>
</dbReference>
<gene>
    <name evidence="8" type="primary">rfbD</name>
    <name evidence="8" type="ORF">AAW51_4391</name>
</gene>
<evidence type="ECO:0000256" key="1">
    <source>
        <dbReference type="ARBA" id="ARBA00004781"/>
    </source>
</evidence>
<dbReference type="Gene3D" id="3.20.20.80">
    <property type="entry name" value="Glycosidases"/>
    <property type="match status" value="1"/>
</dbReference>
<keyword evidence="9" id="KW-1185">Reference proteome</keyword>
<dbReference type="InterPro" id="IPR017853">
    <property type="entry name" value="GH"/>
</dbReference>
<feature type="domain" description="RmlD-like substrate binding" evidence="7">
    <location>
        <begin position="448"/>
        <end position="704"/>
    </location>
</feature>
<dbReference type="PANTHER" id="PTHR10491">
    <property type="entry name" value="DTDP-4-DEHYDRORHAMNOSE REDUCTASE"/>
    <property type="match status" value="1"/>
</dbReference>
<reference evidence="8 9" key="1">
    <citation type="submission" date="2015-05" db="EMBL/GenBank/DDBJ databases">
        <authorList>
            <person name="Tang B."/>
            <person name="Yu Y."/>
        </authorList>
    </citation>
    <scope>NUCLEOTIDE SEQUENCE [LARGE SCALE GENOMIC DNA]</scope>
    <source>
        <strain evidence="8 9">DSM 7029</strain>
    </source>
</reference>
<dbReference type="STRING" id="413882.AAW51_4391"/>
<evidence type="ECO:0000259" key="7">
    <source>
        <dbReference type="Pfam" id="PF04321"/>
    </source>
</evidence>
<evidence type="ECO:0000313" key="9">
    <source>
        <dbReference type="Proteomes" id="UP000035352"/>
    </source>
</evidence>
<dbReference type="GO" id="GO:0019305">
    <property type="term" value="P:dTDP-rhamnose biosynthetic process"/>
    <property type="evidence" value="ECO:0007669"/>
    <property type="project" value="UniProtKB-UniPathway"/>
</dbReference>
<dbReference type="UniPathway" id="UPA00124"/>
<accession>A0A0G3BNV5</accession>
<dbReference type="GO" id="GO:0004553">
    <property type="term" value="F:hydrolase activity, hydrolyzing O-glycosyl compounds"/>
    <property type="evidence" value="ECO:0007669"/>
    <property type="project" value="InterPro"/>
</dbReference>
<keyword evidence="6" id="KW-0560">Oxidoreductase</keyword>
<dbReference type="PANTHER" id="PTHR10491:SF4">
    <property type="entry name" value="METHIONINE ADENOSYLTRANSFERASE 2 SUBUNIT BETA"/>
    <property type="match status" value="1"/>
</dbReference>
<evidence type="ECO:0000256" key="4">
    <source>
        <dbReference type="ARBA" id="ARBA00017099"/>
    </source>
</evidence>
<dbReference type="Gene3D" id="3.40.50.720">
    <property type="entry name" value="NAD(P)-binding Rossmann-like Domain"/>
    <property type="match status" value="1"/>
</dbReference>
<dbReference type="EMBL" id="CP011371">
    <property type="protein sequence ID" value="AKJ31082.1"/>
    <property type="molecule type" value="Genomic_DNA"/>
</dbReference>
<dbReference type="InterPro" id="IPR036291">
    <property type="entry name" value="NAD(P)-bd_dom_sf"/>
</dbReference>